<sequence length="543" mass="58784">MPRPFCDADPRWADPRTVMLSVPPGSLERMCDTLLPDPGELRSADDPALVAAIENCARAEAAASARRLSAIAELVRRRTGDDETAHWACDSWDSAAAEVAAALGISHGRASGQMHLSLTLNRLPKVAALFLSGRLSSRLMSIIAWRTYLIRDQEALRLVDAALAERAAEWGPLSASKLERAIDGWIDRYDPGALRRSRATARSRDVCIGAPDDEAGTAALWGRLYSTDAALLDRRLMQMAHGVCDDDPRTIAQRRADALGALAAGAERLACGCGNADCPSGTDQDERATGVVIHVVAEASALGAQPDPHLSGEEPPSRPITPDMTLAEALAPDPEPEPPAGSSVKPPAALITNGGVVPAPLLAELIRGGAKIRPVRDPADLLAEPGYRPSTALAEFVRVRDMTCRFPGCDQPAEFCDLDHTVAYPFGLTHPSNLKCLCRLHHLMKTFWTGWHDRQFADGTVIWTAPNGRTYTTRPGSRLFFPAWHTTTAALPETPTAAVSDDRRGVMMPRRRRTRAADLAHRINRERALNDAHIGERNMPPPF</sequence>
<evidence type="ECO:0000259" key="2">
    <source>
        <dbReference type="SMART" id="SM00507"/>
    </source>
</evidence>
<keyword evidence="4" id="KW-1185">Reference proteome</keyword>
<dbReference type="CDD" id="cd00085">
    <property type="entry name" value="HNHc"/>
    <property type="match status" value="1"/>
</dbReference>
<dbReference type="KEGG" id="mshj:MSHI_11660"/>
<evidence type="ECO:0000313" key="4">
    <source>
        <dbReference type="Proteomes" id="UP000467236"/>
    </source>
</evidence>
<organism evidence="3 4">
    <name type="scientific">Mycobacterium shinjukuense</name>
    <dbReference type="NCBI Taxonomy" id="398694"/>
    <lineage>
        <taxon>Bacteria</taxon>
        <taxon>Bacillati</taxon>
        <taxon>Actinomycetota</taxon>
        <taxon>Actinomycetes</taxon>
        <taxon>Mycobacteriales</taxon>
        <taxon>Mycobacteriaceae</taxon>
        <taxon>Mycobacterium</taxon>
    </lineage>
</organism>
<dbReference type="AlphaFoldDB" id="A0A7I7MMZ0"/>
<evidence type="ECO:0000313" key="3">
    <source>
        <dbReference type="EMBL" id="BBX73260.1"/>
    </source>
</evidence>
<dbReference type="InterPro" id="IPR003870">
    <property type="entry name" value="DUF222"/>
</dbReference>
<feature type="domain" description="HNH nuclease" evidence="2">
    <location>
        <begin position="392"/>
        <end position="443"/>
    </location>
</feature>
<reference evidence="3 4" key="1">
    <citation type="journal article" date="2019" name="Emerg. Microbes Infect.">
        <title>Comprehensive subspecies identification of 175 nontuberculous mycobacteria species based on 7547 genomic profiles.</title>
        <authorList>
            <person name="Matsumoto Y."/>
            <person name="Kinjo T."/>
            <person name="Motooka D."/>
            <person name="Nabeya D."/>
            <person name="Jung N."/>
            <person name="Uechi K."/>
            <person name="Horii T."/>
            <person name="Iida T."/>
            <person name="Fujita J."/>
            <person name="Nakamura S."/>
        </authorList>
    </citation>
    <scope>NUCLEOTIDE SEQUENCE [LARGE SCALE GENOMIC DNA]</scope>
    <source>
        <strain evidence="3 4">JCM 14233</strain>
    </source>
</reference>
<dbReference type="Proteomes" id="UP000467236">
    <property type="component" value="Chromosome"/>
</dbReference>
<protein>
    <recommendedName>
        <fullName evidence="2">HNH nuclease domain-containing protein</fullName>
    </recommendedName>
</protein>
<feature type="region of interest" description="Disordered" evidence="1">
    <location>
        <begin position="302"/>
        <end position="323"/>
    </location>
</feature>
<accession>A0A7I7MMZ0</accession>
<dbReference type="EMBL" id="AP022575">
    <property type="protein sequence ID" value="BBX73260.1"/>
    <property type="molecule type" value="Genomic_DNA"/>
</dbReference>
<name>A0A7I7MMZ0_9MYCO</name>
<dbReference type="InterPro" id="IPR003615">
    <property type="entry name" value="HNH_nuc"/>
</dbReference>
<dbReference type="SMART" id="SM00507">
    <property type="entry name" value="HNHc"/>
    <property type="match status" value="1"/>
</dbReference>
<dbReference type="Pfam" id="PF02720">
    <property type="entry name" value="DUF222"/>
    <property type="match status" value="1"/>
</dbReference>
<evidence type="ECO:0000256" key="1">
    <source>
        <dbReference type="SAM" id="MobiDB-lite"/>
    </source>
</evidence>
<proteinExistence type="predicted"/>
<gene>
    <name evidence="3" type="ORF">MSHI_11660</name>
</gene>